<sequence>MSGALAWQVKNTLIKFSLLCSEGRWYGGLPGSPFLCLFFFSDLLVQHVSTSSGLLSASRMVMAGGYLHAIRIQGKLDLQLPILDDGDSPANTSFGLTVSLGVKSVPAMRCLWMFVGSCKQRPTTAVPMFVGSIKFATD</sequence>
<evidence type="ECO:0000313" key="2">
    <source>
        <dbReference type="Proteomes" id="UP001642360"/>
    </source>
</evidence>
<evidence type="ECO:0000313" key="1">
    <source>
        <dbReference type="EMBL" id="CAK9176357.1"/>
    </source>
</evidence>
<accession>A0ABC8U3L9</accession>
<keyword evidence="2" id="KW-1185">Reference proteome</keyword>
<dbReference type="Proteomes" id="UP001642360">
    <property type="component" value="Unassembled WGS sequence"/>
</dbReference>
<protein>
    <submittedName>
        <fullName evidence="1">Uncharacterized protein</fullName>
    </submittedName>
</protein>
<gene>
    <name evidence="1" type="ORF">ILEXP_LOCUS46210</name>
</gene>
<proteinExistence type="predicted"/>
<reference evidence="1 2" key="1">
    <citation type="submission" date="2024-02" db="EMBL/GenBank/DDBJ databases">
        <authorList>
            <person name="Vignale AGUSTIN F."/>
            <person name="Sosa J E."/>
            <person name="Modenutti C."/>
        </authorList>
    </citation>
    <scope>NUCLEOTIDE SEQUENCE [LARGE SCALE GENOMIC DNA]</scope>
</reference>
<organism evidence="1 2">
    <name type="scientific">Ilex paraguariensis</name>
    <name type="common">yerba mate</name>
    <dbReference type="NCBI Taxonomy" id="185542"/>
    <lineage>
        <taxon>Eukaryota</taxon>
        <taxon>Viridiplantae</taxon>
        <taxon>Streptophyta</taxon>
        <taxon>Embryophyta</taxon>
        <taxon>Tracheophyta</taxon>
        <taxon>Spermatophyta</taxon>
        <taxon>Magnoliopsida</taxon>
        <taxon>eudicotyledons</taxon>
        <taxon>Gunneridae</taxon>
        <taxon>Pentapetalae</taxon>
        <taxon>asterids</taxon>
        <taxon>campanulids</taxon>
        <taxon>Aquifoliales</taxon>
        <taxon>Aquifoliaceae</taxon>
        <taxon>Ilex</taxon>
    </lineage>
</organism>
<comment type="caution">
    <text evidence="1">The sequence shown here is derived from an EMBL/GenBank/DDBJ whole genome shotgun (WGS) entry which is preliminary data.</text>
</comment>
<dbReference type="AlphaFoldDB" id="A0ABC8U3L9"/>
<dbReference type="EMBL" id="CAUOFW020006824">
    <property type="protein sequence ID" value="CAK9176357.1"/>
    <property type="molecule type" value="Genomic_DNA"/>
</dbReference>
<name>A0ABC8U3L9_9AQUA</name>